<comment type="caution">
    <text evidence="1">The sequence shown here is derived from an EMBL/GenBank/DDBJ whole genome shotgun (WGS) entry which is preliminary data.</text>
</comment>
<evidence type="ECO:0000313" key="2">
    <source>
        <dbReference type="Proteomes" id="UP000248021"/>
    </source>
</evidence>
<reference evidence="1 2" key="1">
    <citation type="submission" date="2018-05" db="EMBL/GenBank/DDBJ databases">
        <title>Genomic Encyclopedia of Type Strains, Phase IV (KMG-IV): sequencing the most valuable type-strain genomes for metagenomic binning, comparative biology and taxonomic classification.</title>
        <authorList>
            <person name="Goeker M."/>
        </authorList>
    </citation>
    <scope>NUCLEOTIDE SEQUENCE [LARGE SCALE GENOMIC DNA]</scope>
    <source>
        <strain evidence="1 2">DSM 6462</strain>
    </source>
</reference>
<protein>
    <submittedName>
        <fullName evidence="1">Uncharacterized protein</fullName>
    </submittedName>
</protein>
<gene>
    <name evidence="1" type="ORF">C7450_107163</name>
</gene>
<dbReference type="AlphaFoldDB" id="A0A2V3U313"/>
<accession>A0A2V3U313</accession>
<name>A0A2V3U313_9HYPH</name>
<proteinExistence type="predicted"/>
<dbReference type="EMBL" id="QJJK01000007">
    <property type="protein sequence ID" value="PXW57124.1"/>
    <property type="molecule type" value="Genomic_DNA"/>
</dbReference>
<evidence type="ECO:0000313" key="1">
    <source>
        <dbReference type="EMBL" id="PXW57124.1"/>
    </source>
</evidence>
<organism evidence="1 2">
    <name type="scientific">Chelatococcus asaccharovorans</name>
    <dbReference type="NCBI Taxonomy" id="28210"/>
    <lineage>
        <taxon>Bacteria</taxon>
        <taxon>Pseudomonadati</taxon>
        <taxon>Pseudomonadota</taxon>
        <taxon>Alphaproteobacteria</taxon>
        <taxon>Hyphomicrobiales</taxon>
        <taxon>Chelatococcaceae</taxon>
        <taxon>Chelatococcus</taxon>
    </lineage>
</organism>
<keyword evidence="2" id="KW-1185">Reference proteome</keyword>
<dbReference type="Proteomes" id="UP000248021">
    <property type="component" value="Unassembled WGS sequence"/>
</dbReference>
<sequence>MVHGSPFRRYATPGMTRAEADARLSMSIGHSARYSNVPLRMTVATEK</sequence>